<sequence>MNVVTIGELMLRLTPPRHERFVQAESFEAVYGGGEANTAVSLSCLGDQAVFVTKLPAHAVGQAAVDALRRYGVDTRHIVRGGERIGIYFMERGADRRPSDIIYDRAHSAFAESSEEEYDWPAIFARADWLHLTGITPALGKRAAGIALRAIHEAKKLGIPVSFDVNYRAKLWSEEEARPVLTSFAALSDVIITNVTQAKELFLLEGGDDEALAAAVREKYGCKKVAFTFRRTLNAERNVISAALFDGEALFRAPEYEMQMIDRIGGGDAFSAGLIHALGKGMKAEEAVCFAEAASCLKHSVEGDMNLVTEGEVYSLMHSSSARVLR</sequence>
<dbReference type="GO" id="GO:0016301">
    <property type="term" value="F:kinase activity"/>
    <property type="evidence" value="ECO:0007669"/>
    <property type="project" value="UniProtKB-KW"/>
</dbReference>
<dbReference type="Proteomes" id="UP000824102">
    <property type="component" value="Unassembled WGS sequence"/>
</dbReference>
<dbReference type="InterPro" id="IPR029056">
    <property type="entry name" value="Ribokinase-like"/>
</dbReference>
<evidence type="ECO:0000256" key="1">
    <source>
        <dbReference type="ARBA" id="ARBA00010688"/>
    </source>
</evidence>
<evidence type="ECO:0000313" key="5">
    <source>
        <dbReference type="EMBL" id="HIZ72955.1"/>
    </source>
</evidence>
<dbReference type="SUPFAM" id="SSF53613">
    <property type="entry name" value="Ribokinase-like"/>
    <property type="match status" value="1"/>
</dbReference>
<reference evidence="5" key="2">
    <citation type="submission" date="2021-04" db="EMBL/GenBank/DDBJ databases">
        <authorList>
            <person name="Gilroy R."/>
        </authorList>
    </citation>
    <scope>NUCLEOTIDE SEQUENCE</scope>
    <source>
        <strain evidence="5">ChiW7-2402</strain>
    </source>
</reference>
<name>A0A9D2G6C4_9FIRM</name>
<dbReference type="InterPro" id="IPR052700">
    <property type="entry name" value="Carb_kinase_PfkB-like"/>
</dbReference>
<evidence type="ECO:0000259" key="4">
    <source>
        <dbReference type="Pfam" id="PF00294"/>
    </source>
</evidence>
<proteinExistence type="inferred from homology"/>
<evidence type="ECO:0000313" key="6">
    <source>
        <dbReference type="Proteomes" id="UP000824102"/>
    </source>
</evidence>
<organism evidence="5 6">
    <name type="scientific">Candidatus Gallimonas intestinavium</name>
    <dbReference type="NCBI Taxonomy" id="2838603"/>
    <lineage>
        <taxon>Bacteria</taxon>
        <taxon>Bacillati</taxon>
        <taxon>Bacillota</taxon>
        <taxon>Clostridia</taxon>
        <taxon>Candidatus Gallimonas</taxon>
    </lineage>
</organism>
<keyword evidence="3 5" id="KW-0418">Kinase</keyword>
<comment type="caution">
    <text evidence="5">The sequence shown here is derived from an EMBL/GenBank/DDBJ whole genome shotgun (WGS) entry which is preliminary data.</text>
</comment>
<gene>
    <name evidence="5" type="ORF">H9964_05195</name>
</gene>
<dbReference type="InterPro" id="IPR011611">
    <property type="entry name" value="PfkB_dom"/>
</dbReference>
<keyword evidence="2" id="KW-0808">Transferase</keyword>
<dbReference type="EMBL" id="DXBB01000073">
    <property type="protein sequence ID" value="HIZ72955.1"/>
    <property type="molecule type" value="Genomic_DNA"/>
</dbReference>
<dbReference type="Pfam" id="PF00294">
    <property type="entry name" value="PfkB"/>
    <property type="match status" value="1"/>
</dbReference>
<dbReference type="Gene3D" id="3.40.1190.20">
    <property type="match status" value="1"/>
</dbReference>
<dbReference type="CDD" id="cd01166">
    <property type="entry name" value="KdgK"/>
    <property type="match status" value="1"/>
</dbReference>
<evidence type="ECO:0000256" key="2">
    <source>
        <dbReference type="ARBA" id="ARBA00022679"/>
    </source>
</evidence>
<dbReference type="PANTHER" id="PTHR43320:SF2">
    <property type="entry name" value="2-DEHYDRO-3-DEOXYGLUCONOKINASE_2-DEHYDRO-3-DEOXYGALACTONOKINASE"/>
    <property type="match status" value="1"/>
</dbReference>
<dbReference type="AlphaFoldDB" id="A0A9D2G6C4"/>
<reference evidence="5" key="1">
    <citation type="journal article" date="2021" name="PeerJ">
        <title>Extensive microbial diversity within the chicken gut microbiome revealed by metagenomics and culture.</title>
        <authorList>
            <person name="Gilroy R."/>
            <person name="Ravi A."/>
            <person name="Getino M."/>
            <person name="Pursley I."/>
            <person name="Horton D.L."/>
            <person name="Alikhan N.F."/>
            <person name="Baker D."/>
            <person name="Gharbi K."/>
            <person name="Hall N."/>
            <person name="Watson M."/>
            <person name="Adriaenssens E.M."/>
            <person name="Foster-Nyarko E."/>
            <person name="Jarju S."/>
            <person name="Secka A."/>
            <person name="Antonio M."/>
            <person name="Oren A."/>
            <person name="Chaudhuri R.R."/>
            <person name="La Ragione R."/>
            <person name="Hildebrand F."/>
            <person name="Pallen M.J."/>
        </authorList>
    </citation>
    <scope>NUCLEOTIDE SEQUENCE</scope>
    <source>
        <strain evidence="5">ChiW7-2402</strain>
    </source>
</reference>
<protein>
    <submittedName>
        <fullName evidence="5">Sugar kinase</fullName>
    </submittedName>
</protein>
<feature type="domain" description="Carbohydrate kinase PfkB" evidence="4">
    <location>
        <begin position="2"/>
        <end position="306"/>
    </location>
</feature>
<evidence type="ECO:0000256" key="3">
    <source>
        <dbReference type="ARBA" id="ARBA00022777"/>
    </source>
</evidence>
<comment type="similarity">
    <text evidence="1">Belongs to the carbohydrate kinase PfkB family.</text>
</comment>
<accession>A0A9D2G6C4</accession>
<dbReference type="PANTHER" id="PTHR43320">
    <property type="entry name" value="SUGAR KINASE"/>
    <property type="match status" value="1"/>
</dbReference>